<dbReference type="Gene3D" id="1.10.1790.10">
    <property type="entry name" value="PRD domain"/>
    <property type="match status" value="2"/>
</dbReference>
<evidence type="ECO:0000313" key="3">
    <source>
        <dbReference type="EMBL" id="KOC91472.1"/>
    </source>
</evidence>
<accession>A0A0L7TA39</accession>
<dbReference type="AlphaFoldDB" id="A0A0L7TA39"/>
<keyword evidence="6" id="KW-1185">Reference proteome</keyword>
<dbReference type="Proteomes" id="UP000037088">
    <property type="component" value="Unassembled WGS sequence"/>
</dbReference>
<dbReference type="STRING" id="1560201.NG42_02515"/>
<feature type="domain" description="PRD" evidence="2">
    <location>
        <begin position="65"/>
        <end position="170"/>
    </location>
</feature>
<dbReference type="Pfam" id="PF03123">
    <property type="entry name" value="CAT_RBD"/>
    <property type="match status" value="1"/>
</dbReference>
<dbReference type="SMART" id="SM01061">
    <property type="entry name" value="CAT_RBD"/>
    <property type="match status" value="1"/>
</dbReference>
<dbReference type="InterPro" id="IPR050661">
    <property type="entry name" value="BglG_antiterminators"/>
</dbReference>
<dbReference type="RefSeq" id="WP_052897793.1">
    <property type="nucleotide sequence ID" value="NZ_JRXE01000003.1"/>
</dbReference>
<comment type="caution">
    <text evidence="4">The sequence shown here is derived from an EMBL/GenBank/DDBJ whole genome shotgun (WGS) entry which is preliminary data.</text>
</comment>
<dbReference type="Pfam" id="PF00874">
    <property type="entry name" value="PRD"/>
    <property type="match status" value="2"/>
</dbReference>
<reference evidence="5 6" key="1">
    <citation type="journal article" date="2015" name="Int. J. Syst. Evol. Microbiol.">
        <title>Erwinia iniecta sp. nov., isolated from Russian wheat aphids (Diuraphis noxia).</title>
        <authorList>
            <person name="Campillo T."/>
            <person name="Luna E."/>
            <person name="Portier P."/>
            <person name="Fischer-Le Saux M."/>
            <person name="Lapitan N."/>
            <person name="Tisserat N.A."/>
            <person name="Leach J.E."/>
        </authorList>
    </citation>
    <scope>NUCLEOTIDE SEQUENCE [LARGE SCALE GENOMIC DNA]</scope>
    <source>
        <strain evidence="4 6">B120</strain>
        <strain evidence="3 5">B149</strain>
    </source>
</reference>
<evidence type="ECO:0000259" key="2">
    <source>
        <dbReference type="PROSITE" id="PS51372"/>
    </source>
</evidence>
<evidence type="ECO:0000313" key="6">
    <source>
        <dbReference type="Proteomes" id="UP000037088"/>
    </source>
</evidence>
<sequence length="284" mass="32818">MIKVKKSLNNSMLLVDHDQREMILFGKGIGFGTKPGTLVDVAEVEQVFIPLDNLKSRHFLSLTDTIPAAFFDATHDIITMAQQHYVEKLNSVLFFTLAEHLYFAVERCKNGSSFANKLSWEVKRYYQREYELGVLAKNSVSQRFNIELPEDEAVNIAFHLINASGDSENSDAHLQVQLVNRIAEIVRYKLNKNIDINAINYIRFITHLRYFAERIITKKIAPKNSDDFYHELLKFYPAAMNVSWAIRDYIAEKYQIALPKDELTWLTIHISRLADSNEPEENLS</sequence>
<dbReference type="InterPro" id="IPR004341">
    <property type="entry name" value="CAT_RNA-bd_dom"/>
</dbReference>
<proteinExistence type="predicted"/>
<evidence type="ECO:0000313" key="4">
    <source>
        <dbReference type="EMBL" id="KOC92235.1"/>
    </source>
</evidence>
<dbReference type="EMBL" id="JRXF01000025">
    <property type="protein sequence ID" value="KOC91472.1"/>
    <property type="molecule type" value="Genomic_DNA"/>
</dbReference>
<dbReference type="InterPro" id="IPR036650">
    <property type="entry name" value="CAT_RNA-bd_dom_sf"/>
</dbReference>
<feature type="domain" description="PRD" evidence="2">
    <location>
        <begin position="171"/>
        <end position="280"/>
    </location>
</feature>
<evidence type="ECO:0000313" key="5">
    <source>
        <dbReference type="Proteomes" id="UP000036851"/>
    </source>
</evidence>
<dbReference type="Gene3D" id="2.30.24.10">
    <property type="entry name" value="CAT RNA-binding domain"/>
    <property type="match status" value="1"/>
</dbReference>
<dbReference type="InterPro" id="IPR036634">
    <property type="entry name" value="PRD_sf"/>
</dbReference>
<dbReference type="PATRIC" id="fig|1560201.3.peg.542"/>
<dbReference type="Proteomes" id="UP000036851">
    <property type="component" value="Unassembled WGS sequence"/>
</dbReference>
<dbReference type="PROSITE" id="PS51372">
    <property type="entry name" value="PRD_2"/>
    <property type="match status" value="2"/>
</dbReference>
<dbReference type="SUPFAM" id="SSF63520">
    <property type="entry name" value="PTS-regulatory domain, PRD"/>
    <property type="match status" value="2"/>
</dbReference>
<dbReference type="InterPro" id="IPR011608">
    <property type="entry name" value="PRD"/>
</dbReference>
<name>A0A0L7TA39_9GAMM</name>
<dbReference type="GO" id="GO:0006355">
    <property type="term" value="P:regulation of DNA-templated transcription"/>
    <property type="evidence" value="ECO:0007669"/>
    <property type="project" value="InterPro"/>
</dbReference>
<dbReference type="PANTHER" id="PTHR30185:SF15">
    <property type="entry name" value="CRYPTIC BETA-GLUCOSIDE BGL OPERON ANTITERMINATOR"/>
    <property type="match status" value="1"/>
</dbReference>
<keyword evidence="1" id="KW-0677">Repeat</keyword>
<dbReference type="PANTHER" id="PTHR30185">
    <property type="entry name" value="CRYPTIC BETA-GLUCOSIDE BGL OPERON ANTITERMINATOR"/>
    <property type="match status" value="1"/>
</dbReference>
<protein>
    <submittedName>
        <fullName evidence="4">Transcription antiterminator BglG</fullName>
    </submittedName>
</protein>
<gene>
    <name evidence="4" type="ORF">NG42_02515</name>
    <name evidence="3" type="ORF">NG43_15510</name>
</gene>
<dbReference type="OrthoDB" id="9813552at2"/>
<dbReference type="EMBL" id="JRXE01000003">
    <property type="protein sequence ID" value="KOC92235.1"/>
    <property type="molecule type" value="Genomic_DNA"/>
</dbReference>
<organism evidence="4 6">
    <name type="scientific">Winslowiella iniecta</name>
    <dbReference type="NCBI Taxonomy" id="1560201"/>
    <lineage>
        <taxon>Bacteria</taxon>
        <taxon>Pseudomonadati</taxon>
        <taxon>Pseudomonadota</taxon>
        <taxon>Gammaproteobacteria</taxon>
        <taxon>Enterobacterales</taxon>
        <taxon>Erwiniaceae</taxon>
        <taxon>Winslowiella</taxon>
    </lineage>
</organism>
<evidence type="ECO:0000256" key="1">
    <source>
        <dbReference type="ARBA" id="ARBA00022737"/>
    </source>
</evidence>
<dbReference type="SUPFAM" id="SSF50151">
    <property type="entry name" value="SacY-like RNA-binding domain"/>
    <property type="match status" value="1"/>
</dbReference>
<dbReference type="GO" id="GO:0003723">
    <property type="term" value="F:RNA binding"/>
    <property type="evidence" value="ECO:0007669"/>
    <property type="project" value="InterPro"/>
</dbReference>